<evidence type="ECO:0000256" key="1">
    <source>
        <dbReference type="SAM" id="MobiDB-lite"/>
    </source>
</evidence>
<dbReference type="VEuPathDB" id="FungiDB:SMAC_05334"/>
<sequence>MPVSKKKMKGQQQGTKPDNTMELRTRPQPVSHQRPVDRMTKSERVSAALDDYLYNNPEDFDLRVYATRYDVKIGSLRVRKWRGELRDMEKKKKSPIEARDGDGEVAARPTTATTRPERQSLMLPKAGKRASRERVAAACDEYIHSDPSVSGLVIAGKYGPHPSTMYQRIALMGISKGVVAGGGGDSGKKARSGKASNLRSNPPRSTGRQQEFRHILAARPLGDSIISVRPRLRYGQHMIYIGSRPRFALGLMVLVDN</sequence>
<feature type="region of interest" description="Disordered" evidence="1">
    <location>
        <begin position="1"/>
        <end position="41"/>
    </location>
</feature>
<dbReference type="Proteomes" id="UP000433876">
    <property type="component" value="Unassembled WGS sequence"/>
</dbReference>
<feature type="compositionally biased region" description="Basic and acidic residues" evidence="1">
    <location>
        <begin position="91"/>
        <end position="102"/>
    </location>
</feature>
<comment type="caution">
    <text evidence="2">The sequence shown here is derived from an EMBL/GenBank/DDBJ whole genome shotgun (WGS) entry which is preliminary data.</text>
</comment>
<feature type="region of interest" description="Disordered" evidence="1">
    <location>
        <begin position="182"/>
        <end position="210"/>
    </location>
</feature>
<accession>A0A8S8ZY00</accession>
<name>A0A8S8ZY00_SORMA</name>
<evidence type="ECO:0000313" key="2">
    <source>
        <dbReference type="EMBL" id="KAA8633830.1"/>
    </source>
</evidence>
<organism evidence="2 3">
    <name type="scientific">Sordaria macrospora</name>
    <dbReference type="NCBI Taxonomy" id="5147"/>
    <lineage>
        <taxon>Eukaryota</taxon>
        <taxon>Fungi</taxon>
        <taxon>Dikarya</taxon>
        <taxon>Ascomycota</taxon>
        <taxon>Pezizomycotina</taxon>
        <taxon>Sordariomycetes</taxon>
        <taxon>Sordariomycetidae</taxon>
        <taxon>Sordariales</taxon>
        <taxon>Sordariaceae</taxon>
        <taxon>Sordaria</taxon>
    </lineage>
</organism>
<gene>
    <name evidence="2" type="ORF">SMACR_05334</name>
</gene>
<feature type="compositionally biased region" description="Polar residues" evidence="1">
    <location>
        <begin position="197"/>
        <end position="209"/>
    </location>
</feature>
<dbReference type="EMBL" id="NMPR01000031">
    <property type="protein sequence ID" value="KAA8633830.1"/>
    <property type="molecule type" value="Genomic_DNA"/>
</dbReference>
<protein>
    <submittedName>
        <fullName evidence="2">Uncharacterized protein</fullName>
    </submittedName>
</protein>
<feature type="region of interest" description="Disordered" evidence="1">
    <location>
        <begin position="91"/>
        <end position="116"/>
    </location>
</feature>
<proteinExistence type="predicted"/>
<dbReference type="AlphaFoldDB" id="A0A8S8ZY00"/>
<reference evidence="2 3" key="1">
    <citation type="submission" date="2017-07" db="EMBL/GenBank/DDBJ databases">
        <title>Genome sequence of the Sordaria macrospora wild type strain R19027.</title>
        <authorList>
            <person name="Nowrousian M."/>
            <person name="Teichert I."/>
            <person name="Kueck U."/>
        </authorList>
    </citation>
    <scope>NUCLEOTIDE SEQUENCE [LARGE SCALE GENOMIC DNA]</scope>
    <source>
        <strain evidence="2 3">R19027</strain>
        <tissue evidence="2">Mycelium</tissue>
    </source>
</reference>
<evidence type="ECO:0000313" key="3">
    <source>
        <dbReference type="Proteomes" id="UP000433876"/>
    </source>
</evidence>